<keyword evidence="2" id="KW-1185">Reference proteome</keyword>
<protein>
    <submittedName>
        <fullName evidence="1">Uncharacterized protein</fullName>
    </submittedName>
</protein>
<comment type="caution">
    <text evidence="1">The sequence shown here is derived from an EMBL/GenBank/DDBJ whole genome shotgun (WGS) entry which is preliminary data.</text>
</comment>
<dbReference type="AlphaFoldDB" id="A0A7K0EFT2"/>
<dbReference type="Proteomes" id="UP000441754">
    <property type="component" value="Unassembled WGS sequence"/>
</dbReference>
<evidence type="ECO:0000313" key="2">
    <source>
        <dbReference type="Proteomes" id="UP000441754"/>
    </source>
</evidence>
<name>A0A7K0EFT2_9BACT</name>
<sequence length="95" mass="10791">MNTGAKKTTRQAVRMAATTLILAEGSTTTLDVKNHLRKRGYRAYQADVSDLLFAVAQQENWAINDNGTYRVYYFPHLTALPDYMLNLPKNNSSFF</sequence>
<accession>A0A7K0EFT2</accession>
<dbReference type="OrthoDB" id="962005at2"/>
<organism evidence="1 2">
    <name type="scientific">Larkinella terrae</name>
    <dbReference type="NCBI Taxonomy" id="2025311"/>
    <lineage>
        <taxon>Bacteria</taxon>
        <taxon>Pseudomonadati</taxon>
        <taxon>Bacteroidota</taxon>
        <taxon>Cytophagia</taxon>
        <taxon>Cytophagales</taxon>
        <taxon>Spirosomataceae</taxon>
        <taxon>Larkinella</taxon>
    </lineage>
</organism>
<gene>
    <name evidence="1" type="ORF">GJJ30_05345</name>
</gene>
<dbReference type="EMBL" id="WJXZ01000002">
    <property type="protein sequence ID" value="MRS60710.1"/>
    <property type="molecule type" value="Genomic_DNA"/>
</dbReference>
<dbReference type="RefSeq" id="WP_154173927.1">
    <property type="nucleotide sequence ID" value="NZ_WJXZ01000002.1"/>
</dbReference>
<evidence type="ECO:0000313" key="1">
    <source>
        <dbReference type="EMBL" id="MRS60710.1"/>
    </source>
</evidence>
<reference evidence="1 2" key="1">
    <citation type="journal article" date="2018" name="Antonie Van Leeuwenhoek">
        <title>Larkinella terrae sp. nov., isolated from soil on Jeju Island, South Korea.</title>
        <authorList>
            <person name="Ten L.N."/>
            <person name="Jeon J."/>
            <person name="Park S.J."/>
            <person name="Park S."/>
            <person name="Lee S.Y."/>
            <person name="Kim M.K."/>
            <person name="Jung H.Y."/>
        </authorList>
    </citation>
    <scope>NUCLEOTIDE SEQUENCE [LARGE SCALE GENOMIC DNA]</scope>
    <source>
        <strain evidence="1 2">KCTC 52001</strain>
    </source>
</reference>
<proteinExistence type="predicted"/>